<name>A0A6A1V2W6_9ROSI</name>
<organism evidence="18 19">
    <name type="scientific">Morella rubra</name>
    <name type="common">Chinese bayberry</name>
    <dbReference type="NCBI Taxonomy" id="262757"/>
    <lineage>
        <taxon>Eukaryota</taxon>
        <taxon>Viridiplantae</taxon>
        <taxon>Streptophyta</taxon>
        <taxon>Embryophyta</taxon>
        <taxon>Tracheophyta</taxon>
        <taxon>Spermatophyta</taxon>
        <taxon>Magnoliopsida</taxon>
        <taxon>eudicotyledons</taxon>
        <taxon>Gunneridae</taxon>
        <taxon>Pentapetalae</taxon>
        <taxon>rosids</taxon>
        <taxon>fabids</taxon>
        <taxon>Fagales</taxon>
        <taxon>Myricaceae</taxon>
        <taxon>Morella</taxon>
    </lineage>
</organism>
<dbReference type="PRINTS" id="PR01463">
    <property type="entry name" value="EAGCHANLFMLY"/>
</dbReference>
<dbReference type="GO" id="GO:0005249">
    <property type="term" value="F:voltage-gated potassium channel activity"/>
    <property type="evidence" value="ECO:0007669"/>
    <property type="project" value="UniProtKB-UniRule"/>
</dbReference>
<dbReference type="GO" id="GO:0034702">
    <property type="term" value="C:monoatomic ion channel complex"/>
    <property type="evidence" value="ECO:0007669"/>
    <property type="project" value="UniProtKB-KW"/>
</dbReference>
<evidence type="ECO:0000256" key="4">
    <source>
        <dbReference type="ARBA" id="ARBA00022538"/>
    </source>
</evidence>
<dbReference type="Pfam" id="PF00520">
    <property type="entry name" value="Ion_trans"/>
    <property type="match status" value="1"/>
</dbReference>
<dbReference type="Pfam" id="PF00027">
    <property type="entry name" value="cNMP_binding"/>
    <property type="match status" value="1"/>
</dbReference>
<dbReference type="PROSITE" id="PS50042">
    <property type="entry name" value="CNMP_BINDING_3"/>
    <property type="match status" value="1"/>
</dbReference>
<dbReference type="InterPro" id="IPR014710">
    <property type="entry name" value="RmlC-like_jellyroll"/>
</dbReference>
<comment type="domain">
    <text evidence="14">The segment S4 is probably the voltage-sensor and is characterized by a series of positively charged amino acids. The pore-forming region H5 is enclosed by the transmembrane segments S5 and S6 in the Shaker-type (1P/6TM) and contains the GYGD signature motif which seems to be involved in potassium selectivity.</text>
</comment>
<feature type="transmembrane region" description="Helical" evidence="14">
    <location>
        <begin position="612"/>
        <end position="633"/>
    </location>
</feature>
<feature type="transmembrane region" description="Helical" evidence="14">
    <location>
        <begin position="198"/>
        <end position="220"/>
    </location>
</feature>
<keyword evidence="4 14" id="KW-0633">Potassium transport</keyword>
<feature type="region of interest" description="Disordered" evidence="15">
    <location>
        <begin position="1"/>
        <end position="40"/>
    </location>
</feature>
<dbReference type="CDD" id="cd00038">
    <property type="entry name" value="CAP_ED"/>
    <property type="match status" value="1"/>
</dbReference>
<evidence type="ECO:0000256" key="11">
    <source>
        <dbReference type="ARBA" id="ARBA00023136"/>
    </source>
</evidence>
<dbReference type="Proteomes" id="UP000516437">
    <property type="component" value="Chromosome 7"/>
</dbReference>
<dbReference type="EMBL" id="RXIC02000025">
    <property type="protein sequence ID" value="KAB1207054.1"/>
    <property type="molecule type" value="Genomic_DNA"/>
</dbReference>
<comment type="caution">
    <text evidence="18">The sequence shown here is derived from an EMBL/GenBank/DDBJ whole genome shotgun (WGS) entry which is preliminary data.</text>
</comment>
<keyword evidence="11 14" id="KW-0472">Membrane</keyword>
<comment type="function">
    <text evidence="14">Potassium channel.</text>
</comment>
<dbReference type="InterPro" id="IPR002110">
    <property type="entry name" value="Ankyrin_rpt"/>
</dbReference>
<feature type="compositionally biased region" description="Basic and acidic residues" evidence="15">
    <location>
        <begin position="19"/>
        <end position="36"/>
    </location>
</feature>
<keyword evidence="12 14" id="KW-0407">Ion channel</keyword>
<evidence type="ECO:0000256" key="13">
    <source>
        <dbReference type="PROSITE-ProRule" id="PRU00023"/>
    </source>
</evidence>
<dbReference type="SMART" id="SM00248">
    <property type="entry name" value="ANK"/>
    <property type="match status" value="5"/>
</dbReference>
<evidence type="ECO:0000256" key="15">
    <source>
        <dbReference type="SAM" id="MobiDB-lite"/>
    </source>
</evidence>
<comment type="subcellular location">
    <subcellularLocation>
        <location evidence="1 14">Membrane</location>
        <topology evidence="1 14">Multi-pass membrane protein</topology>
    </subcellularLocation>
</comment>
<dbReference type="Gene3D" id="1.10.287.70">
    <property type="match status" value="1"/>
</dbReference>
<evidence type="ECO:0000256" key="9">
    <source>
        <dbReference type="ARBA" id="ARBA00022989"/>
    </source>
</evidence>
<evidence type="ECO:0000313" key="18">
    <source>
        <dbReference type="EMBL" id="KAB1207054.1"/>
    </source>
</evidence>
<gene>
    <name evidence="18" type="ORF">CJ030_MR7G011375</name>
</gene>
<evidence type="ECO:0000256" key="10">
    <source>
        <dbReference type="ARBA" id="ARBA00023065"/>
    </source>
</evidence>
<accession>A0A6A1V2W6</accession>
<dbReference type="PANTHER" id="PTHR45743:SF21">
    <property type="entry name" value="POTASSIUM CHANNEL AKT2_3"/>
    <property type="match status" value="1"/>
</dbReference>
<evidence type="ECO:0000259" key="16">
    <source>
        <dbReference type="PROSITE" id="PS50042"/>
    </source>
</evidence>
<reference evidence="18 19" key="1">
    <citation type="journal article" date="2019" name="Plant Biotechnol. J.">
        <title>The red bayberry genome and genetic basis of sex determination.</title>
        <authorList>
            <person name="Jia H.M."/>
            <person name="Jia H.J."/>
            <person name="Cai Q.L."/>
            <person name="Wang Y."/>
            <person name="Zhao H.B."/>
            <person name="Yang W.F."/>
            <person name="Wang G.Y."/>
            <person name="Li Y.H."/>
            <person name="Zhan D.L."/>
            <person name="Shen Y.T."/>
            <person name="Niu Q.F."/>
            <person name="Chang L."/>
            <person name="Qiu J."/>
            <person name="Zhao L."/>
            <person name="Xie H.B."/>
            <person name="Fu W.Y."/>
            <person name="Jin J."/>
            <person name="Li X.W."/>
            <person name="Jiao Y."/>
            <person name="Zhou C.C."/>
            <person name="Tu T."/>
            <person name="Chai C.Y."/>
            <person name="Gao J.L."/>
            <person name="Fan L.J."/>
            <person name="van de Weg E."/>
            <person name="Wang J.Y."/>
            <person name="Gao Z.S."/>
        </authorList>
    </citation>
    <scope>NUCLEOTIDE SEQUENCE [LARGE SCALE GENOMIC DNA]</scope>
    <source>
        <tissue evidence="18">Leaves</tissue>
    </source>
</reference>
<evidence type="ECO:0000256" key="12">
    <source>
        <dbReference type="ARBA" id="ARBA00023303"/>
    </source>
</evidence>
<dbReference type="InterPro" id="IPR000595">
    <property type="entry name" value="cNMP-bd_dom"/>
</dbReference>
<dbReference type="Gene3D" id="1.25.40.20">
    <property type="entry name" value="Ankyrin repeat-containing domain"/>
    <property type="match status" value="1"/>
</dbReference>
<dbReference type="AlphaFoldDB" id="A0A6A1V2W6"/>
<evidence type="ECO:0000256" key="14">
    <source>
        <dbReference type="RuleBase" id="RU369015"/>
    </source>
</evidence>
<dbReference type="Pfam" id="PF11834">
    <property type="entry name" value="KHA"/>
    <property type="match status" value="1"/>
</dbReference>
<dbReference type="SMART" id="SM00100">
    <property type="entry name" value="cNMP"/>
    <property type="match status" value="1"/>
</dbReference>
<comment type="subunit">
    <text evidence="14">The potassium channel is composed of a homo- or heterotetrameric complex of pore-forming subunits.</text>
</comment>
<keyword evidence="8 14" id="KW-0630">Potassium</keyword>
<dbReference type="FunFam" id="2.60.120.10:FF:000074">
    <property type="entry name" value="Potassium channel KAT2"/>
    <property type="match status" value="1"/>
</dbReference>
<dbReference type="FunFam" id="1.10.287.70:FF:000123">
    <property type="entry name" value="Potassium channel KAT3"/>
    <property type="match status" value="1"/>
</dbReference>
<dbReference type="SUPFAM" id="SSF48403">
    <property type="entry name" value="Ankyrin repeat"/>
    <property type="match status" value="1"/>
</dbReference>
<comment type="domain">
    <text evidence="14">The KHA domain (rich in hydrophobic and acidic residues) present in the C-terminal part is likely to be important for tetramerization.</text>
</comment>
<dbReference type="InterPro" id="IPR045319">
    <property type="entry name" value="KAT/AKT"/>
</dbReference>
<dbReference type="Pfam" id="PF12796">
    <property type="entry name" value="Ank_2"/>
    <property type="match status" value="2"/>
</dbReference>
<dbReference type="Gene3D" id="2.60.120.10">
    <property type="entry name" value="Jelly Rolls"/>
    <property type="match status" value="1"/>
</dbReference>
<keyword evidence="10 14" id="KW-0406">Ion transport</keyword>
<keyword evidence="9 14" id="KW-1133">Transmembrane helix</keyword>
<evidence type="ECO:0000259" key="17">
    <source>
        <dbReference type="PROSITE" id="PS51490"/>
    </source>
</evidence>
<dbReference type="SUPFAM" id="SSF51206">
    <property type="entry name" value="cAMP-binding domain-like"/>
    <property type="match status" value="1"/>
</dbReference>
<evidence type="ECO:0000256" key="5">
    <source>
        <dbReference type="ARBA" id="ARBA00022692"/>
    </source>
</evidence>
<keyword evidence="7 14" id="KW-0851">Voltage-gated channel</keyword>
<sequence length="912" mass="103277">MDMKLSPYSLHLPSNTKRSCRENQHSQPDLPHHGESDMSSSLNLRNLSKLILPPLGVSGYNQNQIESKGWIISPMDSRYRRTMVPHEFISNSKSVVFMWWESFMVLLVAYSAWVYPFEVAFLYSSPKSQLWIADNIVDLFFAVDIILTFFVAYIDQRSQLLVRDSRKIAVSDAFVSPRYLSTWFLMDVASTIPFEALGYLFTGKLQIGLSLSILGLLRFWRLRRVKQLFTRLEKDIRFSYFWVRCAKLLAVTLFSVHCAGCLYYLLADRYPHQGRTWIGAVIPNFRETSLWIRYISAMYWSITTMSTVGYGDLHAVNTAEMIFIIFYMLFNLGLTAYLIGNMTNLVVEGTRRTMEFRNSIEAASNFVTRNRLPPRLKDQILAYMCLRFKAESLNQQQLIEQLPKSICKGICQHLFLPTVENVYLFKGISKEILLILVVKMKAEYIPPREDVVMQNEAPDDVYIIVSGEVEIIDCEAEKERVVGTLQSGDIFGEVGALCCRPQSFTYRTKTLSQLLRLKTTALIEATQARLEGYEKMLKNFLQHHKKLNDVSIGDLLVDNGEEGGDPDMALNLLNVASAGNAAFLDELLKARLDPDIGDSEGRTPLVGHFNELNMHHLFCLTILIVVLVGHIAASKGHEDCVLVLLKHACNVHLRDINGNTALWDAIATKHHSIFRTLYNYAAISDLHTAGDLLCSAANRDDLAVMKELLKQGLNVDSKDRHGLTAIEIAMAKNNLDMVNLLVMNDADVTHAKANEFPSTTLNEMLQNREVGHRIRVPDTIINEVLVERHEGEQGFDWRDSNGPICPRVSIYRGNPLARRETCCTEAGRLIRLPGSLEELKSIAGEKFGFDARKTTVTDEGGAEIDSIDVIRDNDKLFIVEDLDSVLIELDVRSVNLVNWVGVLPRFLQFGPV</sequence>
<protein>
    <recommendedName>
        <fullName evidence="14">Potassium channel</fullName>
    </recommendedName>
</protein>
<keyword evidence="13" id="KW-0040">ANK repeat</keyword>
<dbReference type="PROSITE" id="PS50088">
    <property type="entry name" value="ANK_REPEAT"/>
    <property type="match status" value="1"/>
</dbReference>
<dbReference type="InterPro" id="IPR003938">
    <property type="entry name" value="K_chnl_volt-dep_EAG/ELK/ERG"/>
</dbReference>
<evidence type="ECO:0000313" key="19">
    <source>
        <dbReference type="Proteomes" id="UP000516437"/>
    </source>
</evidence>
<evidence type="ECO:0000256" key="2">
    <source>
        <dbReference type="ARBA" id="ARBA00007929"/>
    </source>
</evidence>
<evidence type="ECO:0000256" key="1">
    <source>
        <dbReference type="ARBA" id="ARBA00004141"/>
    </source>
</evidence>
<evidence type="ECO:0000256" key="8">
    <source>
        <dbReference type="ARBA" id="ARBA00022958"/>
    </source>
</evidence>
<feature type="repeat" description="ANK" evidence="13">
    <location>
        <begin position="721"/>
        <end position="753"/>
    </location>
</feature>
<dbReference type="SUPFAM" id="SSF81324">
    <property type="entry name" value="Voltage-gated potassium channels"/>
    <property type="match status" value="1"/>
</dbReference>
<dbReference type="PROSITE" id="PS51490">
    <property type="entry name" value="KHA"/>
    <property type="match status" value="1"/>
</dbReference>
<feature type="domain" description="Cyclic nucleotide-binding" evidence="16">
    <location>
        <begin position="424"/>
        <end position="543"/>
    </location>
</feature>
<keyword evidence="6 14" id="KW-0631">Potassium channel</keyword>
<feature type="transmembrane region" description="Helical" evidence="14">
    <location>
        <begin position="96"/>
        <end position="116"/>
    </location>
</feature>
<feature type="transmembrane region" description="Helical" evidence="14">
    <location>
        <begin position="241"/>
        <end position="266"/>
    </location>
</feature>
<dbReference type="InterPro" id="IPR005821">
    <property type="entry name" value="Ion_trans_dom"/>
</dbReference>
<feature type="transmembrane region" description="Helical" evidence="14">
    <location>
        <begin position="321"/>
        <end position="347"/>
    </location>
</feature>
<keyword evidence="19" id="KW-1185">Reference proteome</keyword>
<evidence type="ECO:0000256" key="7">
    <source>
        <dbReference type="ARBA" id="ARBA00022882"/>
    </source>
</evidence>
<dbReference type="OrthoDB" id="426293at2759"/>
<evidence type="ECO:0000256" key="6">
    <source>
        <dbReference type="ARBA" id="ARBA00022826"/>
    </source>
</evidence>
<dbReference type="InterPro" id="IPR036770">
    <property type="entry name" value="Ankyrin_rpt-contain_sf"/>
</dbReference>
<keyword evidence="5 14" id="KW-0812">Transmembrane</keyword>
<dbReference type="InterPro" id="IPR018490">
    <property type="entry name" value="cNMP-bd_dom_sf"/>
</dbReference>
<dbReference type="PANTHER" id="PTHR45743">
    <property type="entry name" value="POTASSIUM CHANNEL AKT1"/>
    <property type="match status" value="1"/>
</dbReference>
<feature type="transmembrane region" description="Helical" evidence="14">
    <location>
        <begin position="136"/>
        <end position="156"/>
    </location>
</feature>
<proteinExistence type="inferred from homology"/>
<dbReference type="PROSITE" id="PS50297">
    <property type="entry name" value="ANK_REP_REGION"/>
    <property type="match status" value="1"/>
</dbReference>
<comment type="similarity">
    <text evidence="2 14">Belongs to the potassium channel family. Plant (TC 1.A.1.4) subfamily.</text>
</comment>
<keyword evidence="3 14" id="KW-0813">Transport</keyword>
<feature type="domain" description="KHA" evidence="17">
    <location>
        <begin position="807"/>
        <end position="896"/>
    </location>
</feature>
<dbReference type="InterPro" id="IPR021789">
    <property type="entry name" value="KHA_dom"/>
</dbReference>
<evidence type="ECO:0000256" key="3">
    <source>
        <dbReference type="ARBA" id="ARBA00022448"/>
    </source>
</evidence>